<dbReference type="InterPro" id="IPR056789">
    <property type="entry name" value="LRR_R13L1-DRL21"/>
</dbReference>
<evidence type="ECO:0000256" key="7">
    <source>
        <dbReference type="SAM" id="Coils"/>
    </source>
</evidence>
<evidence type="ECO:0000259" key="10">
    <source>
        <dbReference type="Pfam" id="PF23559"/>
    </source>
</evidence>
<dbReference type="PANTHER" id="PTHR36766">
    <property type="entry name" value="PLANT BROAD-SPECTRUM MILDEW RESISTANCE PROTEIN RPW8"/>
    <property type="match status" value="1"/>
</dbReference>
<keyword evidence="7" id="KW-0175">Coiled coil</keyword>
<keyword evidence="5" id="KW-0611">Plant defense</keyword>
<dbReference type="FunFam" id="3.40.50.300:FF:001091">
    <property type="entry name" value="Probable disease resistance protein At1g61300"/>
    <property type="match status" value="1"/>
</dbReference>
<feature type="domain" description="Disease resistance N-terminal" evidence="9">
    <location>
        <begin position="18"/>
        <end position="99"/>
    </location>
</feature>
<dbReference type="GO" id="GO:0043531">
    <property type="term" value="F:ADP binding"/>
    <property type="evidence" value="ECO:0007669"/>
    <property type="project" value="InterPro"/>
</dbReference>
<evidence type="ECO:0000256" key="6">
    <source>
        <dbReference type="ARBA" id="ARBA00022840"/>
    </source>
</evidence>
<feature type="domain" description="Disease resistance protein winged helix" evidence="10">
    <location>
        <begin position="459"/>
        <end position="529"/>
    </location>
</feature>
<dbReference type="Proteomes" id="UP001327560">
    <property type="component" value="Chromosome 7"/>
</dbReference>
<proteinExistence type="inferred from homology"/>
<dbReference type="Gene3D" id="3.80.10.10">
    <property type="entry name" value="Ribonuclease Inhibitor"/>
    <property type="match status" value="2"/>
</dbReference>
<dbReference type="Pfam" id="PF00931">
    <property type="entry name" value="NB-ARC"/>
    <property type="match status" value="1"/>
</dbReference>
<dbReference type="AlphaFoldDB" id="A0AAQ3QMP3"/>
<dbReference type="Pfam" id="PF18052">
    <property type="entry name" value="Rx_N"/>
    <property type="match status" value="1"/>
</dbReference>
<evidence type="ECO:0000256" key="5">
    <source>
        <dbReference type="ARBA" id="ARBA00022821"/>
    </source>
</evidence>
<dbReference type="PRINTS" id="PR00364">
    <property type="entry name" value="DISEASERSIST"/>
</dbReference>
<evidence type="ECO:0000259" key="11">
    <source>
        <dbReference type="Pfam" id="PF25019"/>
    </source>
</evidence>
<dbReference type="InterPro" id="IPR058922">
    <property type="entry name" value="WHD_DRP"/>
</dbReference>
<dbReference type="InterPro" id="IPR041118">
    <property type="entry name" value="Rx_N"/>
</dbReference>
<keyword evidence="3" id="KW-0677">Repeat</keyword>
<comment type="similarity">
    <text evidence="1">Belongs to the disease resistance NB-LRR family.</text>
</comment>
<keyword evidence="6" id="KW-0067">ATP-binding</keyword>
<dbReference type="InterPro" id="IPR032675">
    <property type="entry name" value="LRR_dom_sf"/>
</dbReference>
<dbReference type="InterPro" id="IPR002182">
    <property type="entry name" value="NB-ARC"/>
</dbReference>
<feature type="domain" description="R13L1/DRL21-like LRR repeat region" evidence="11">
    <location>
        <begin position="718"/>
        <end position="844"/>
    </location>
</feature>
<dbReference type="SUPFAM" id="SSF52058">
    <property type="entry name" value="L domain-like"/>
    <property type="match status" value="1"/>
</dbReference>
<dbReference type="Gene3D" id="1.20.5.4130">
    <property type="match status" value="1"/>
</dbReference>
<keyword evidence="4" id="KW-0547">Nucleotide-binding</keyword>
<dbReference type="Gene3D" id="3.40.50.300">
    <property type="entry name" value="P-loop containing nucleotide triphosphate hydrolases"/>
    <property type="match status" value="1"/>
</dbReference>
<evidence type="ECO:0000313" key="12">
    <source>
        <dbReference type="EMBL" id="WOL15148.1"/>
    </source>
</evidence>
<feature type="domain" description="NB-ARC" evidence="8">
    <location>
        <begin position="214"/>
        <end position="371"/>
    </location>
</feature>
<name>A0AAQ3QMP3_9LILI</name>
<dbReference type="GO" id="GO:0002758">
    <property type="term" value="P:innate immune response-activating signaling pathway"/>
    <property type="evidence" value="ECO:0007669"/>
    <property type="project" value="UniProtKB-ARBA"/>
</dbReference>
<keyword evidence="13" id="KW-1185">Reference proteome</keyword>
<reference evidence="12 13" key="1">
    <citation type="submission" date="2023-10" db="EMBL/GenBank/DDBJ databases">
        <title>Chromosome-scale genome assembly provides insights into flower coloration mechanisms of Canna indica.</title>
        <authorList>
            <person name="Li C."/>
        </authorList>
    </citation>
    <scope>NUCLEOTIDE SEQUENCE [LARGE SCALE GENOMIC DNA]</scope>
    <source>
        <tissue evidence="12">Flower</tissue>
    </source>
</reference>
<evidence type="ECO:0000256" key="4">
    <source>
        <dbReference type="ARBA" id="ARBA00022741"/>
    </source>
</evidence>
<gene>
    <name evidence="12" type="ORF">Cni_G23929</name>
</gene>
<evidence type="ECO:0000256" key="1">
    <source>
        <dbReference type="ARBA" id="ARBA00008894"/>
    </source>
</evidence>
<organism evidence="12 13">
    <name type="scientific">Canna indica</name>
    <name type="common">Indian-shot</name>
    <dbReference type="NCBI Taxonomy" id="4628"/>
    <lineage>
        <taxon>Eukaryota</taxon>
        <taxon>Viridiplantae</taxon>
        <taxon>Streptophyta</taxon>
        <taxon>Embryophyta</taxon>
        <taxon>Tracheophyta</taxon>
        <taxon>Spermatophyta</taxon>
        <taxon>Magnoliopsida</taxon>
        <taxon>Liliopsida</taxon>
        <taxon>Zingiberales</taxon>
        <taxon>Cannaceae</taxon>
        <taxon>Canna</taxon>
    </lineage>
</organism>
<dbReference type="Pfam" id="PF23559">
    <property type="entry name" value="WHD_DRP"/>
    <property type="match status" value="1"/>
</dbReference>
<dbReference type="InterPro" id="IPR036388">
    <property type="entry name" value="WH-like_DNA-bd_sf"/>
</dbReference>
<dbReference type="FunFam" id="1.10.10.10:FF:000322">
    <property type="entry name" value="Probable disease resistance protein At1g63360"/>
    <property type="match status" value="1"/>
</dbReference>
<dbReference type="InterPro" id="IPR027417">
    <property type="entry name" value="P-loop_NTPase"/>
</dbReference>
<dbReference type="Gene3D" id="1.10.10.10">
    <property type="entry name" value="Winged helix-like DNA-binding domain superfamily/Winged helix DNA-binding domain"/>
    <property type="match status" value="1"/>
</dbReference>
<keyword evidence="2" id="KW-0433">Leucine-rich repeat</keyword>
<dbReference type="SUPFAM" id="SSF52540">
    <property type="entry name" value="P-loop containing nucleoside triphosphate hydrolases"/>
    <property type="match status" value="1"/>
</dbReference>
<dbReference type="GO" id="GO:0005524">
    <property type="term" value="F:ATP binding"/>
    <property type="evidence" value="ECO:0007669"/>
    <property type="project" value="UniProtKB-KW"/>
</dbReference>
<dbReference type="PANTHER" id="PTHR36766:SF40">
    <property type="entry name" value="DISEASE RESISTANCE PROTEIN RGA3"/>
    <property type="match status" value="1"/>
</dbReference>
<sequence length="1051" mass="121421">MAGSMIGELLATAFFTKLADQVHSYIGKQLTYERDVKNKLKKLEENLRSIHAVIHSVERHCIENTRLETWLWELKDAALATEDVLDRFEYQLLESIVKNKVQVNFSSTCSTSFMQSTSSFFKRVIMDDEDVNELNKVVKRFDEIIRTVSSFQNLVLDASSHNQHRVPGDDAQSDVPEWRDTTSIQGETEILGREQEINKLVSLLTETGDVLKPNKERFSVVSIVGIGGVGKTTLAQCVYNDTRIDYHFDLKLWIWVSEIFDVKRITKHMLESICRHNRHQFTNLDMAQATLKEMLQEKRVLIILDDVWNEVRSVWENLRKPFYYGKEGSIILVTTRNPKVANMMGTRGNNIIYLNGLNEAEYSKFFERCAFGEANPNGHPKLKFIGEKIAKKLVGSPLAAKTVGGVLKSKLNEEHWRNIMESKLWQVEQKKDDIFPALKLSYEHLPTSGLKQCFAYFSLFPKNYHFDKERLIRMWMAQGFLESNEPRKRMEDIGQDYFDELLHRSFFQDTSLIKQSKRYVVHDLLHQLAESLSAHEYYRLEDDEREEIPDRVRHIYISSSNLVKVYENMHKLKNLRSLVVSGALLDNFSRSNLINFVEVALKQSKCLRAIVLDELILDVLPERFGHLKHLRYLEVPGSQLLDLPKSICRLYLLQGLSLQLQTPLHLSRELPRGMNKLINMRYLNINPEKISTISKIGKLRSLQGLKEFHVRKKHGYELGQLRDLRQLRGQLSIMNLDMVRNAAECREARLDNKDHLSALLLYWGHVERRDNTPHKHEEVLEALQPHPNLTELRITGYMGIRSPHWLKNTWLANLEHIELEDCQGWEDLPPLGQLPFLRILHLKSLKSVKNFGPGFYGTQETAFPSLEDLLFSNMSEWIGWSGVKAGNQLFPRLSQLQINCCHKLAGSLIMPSSLEKLHVVLSDDATWESHKNPQVILSDDVSEDPCERKEISSVLKLSIDRISLLTECLAAESLCSLYRLDIVYCSSLVSFTDEQEKWFQKLTSLKELRFTDCDNLTNLPSGLRNLASLETLYIQNVQQLTRCPIIASQTT</sequence>
<evidence type="ECO:0000259" key="8">
    <source>
        <dbReference type="Pfam" id="PF00931"/>
    </source>
</evidence>
<evidence type="ECO:0000256" key="2">
    <source>
        <dbReference type="ARBA" id="ARBA00022614"/>
    </source>
</evidence>
<dbReference type="Gene3D" id="1.10.8.430">
    <property type="entry name" value="Helical domain of apoptotic protease-activating factors"/>
    <property type="match status" value="1"/>
</dbReference>
<dbReference type="GO" id="GO:0042742">
    <property type="term" value="P:defense response to bacterium"/>
    <property type="evidence" value="ECO:0007669"/>
    <property type="project" value="UniProtKB-ARBA"/>
</dbReference>
<protein>
    <submittedName>
        <fullName evidence="12">Disease resistance protein RGA2-like isoform X1</fullName>
    </submittedName>
</protein>
<evidence type="ECO:0000256" key="3">
    <source>
        <dbReference type="ARBA" id="ARBA00022737"/>
    </source>
</evidence>
<dbReference type="EMBL" id="CP136896">
    <property type="protein sequence ID" value="WOL15148.1"/>
    <property type="molecule type" value="Genomic_DNA"/>
</dbReference>
<accession>A0AAQ3QMP3</accession>
<dbReference type="InterPro" id="IPR042197">
    <property type="entry name" value="Apaf_helical"/>
</dbReference>
<feature type="coiled-coil region" evidence="7">
    <location>
        <begin position="33"/>
        <end position="60"/>
    </location>
</feature>
<dbReference type="GO" id="GO:0009626">
    <property type="term" value="P:plant-type hypersensitive response"/>
    <property type="evidence" value="ECO:0007669"/>
    <property type="project" value="UniProtKB-ARBA"/>
</dbReference>
<evidence type="ECO:0000259" key="9">
    <source>
        <dbReference type="Pfam" id="PF18052"/>
    </source>
</evidence>
<evidence type="ECO:0000313" key="13">
    <source>
        <dbReference type="Proteomes" id="UP001327560"/>
    </source>
</evidence>
<dbReference type="Pfam" id="PF25019">
    <property type="entry name" value="LRR_R13L1-DRL21"/>
    <property type="match status" value="1"/>
</dbReference>